<evidence type="ECO:0000313" key="1">
    <source>
        <dbReference type="EMBL" id="MFC4036539.1"/>
    </source>
</evidence>
<dbReference type="Proteomes" id="UP001595765">
    <property type="component" value="Unassembled WGS sequence"/>
</dbReference>
<reference evidence="2" key="1">
    <citation type="journal article" date="2019" name="Int. J. Syst. Evol. Microbiol.">
        <title>The Global Catalogue of Microorganisms (GCM) 10K type strain sequencing project: providing services to taxonomists for standard genome sequencing and annotation.</title>
        <authorList>
            <consortium name="The Broad Institute Genomics Platform"/>
            <consortium name="The Broad Institute Genome Sequencing Center for Infectious Disease"/>
            <person name="Wu L."/>
            <person name="Ma J."/>
        </authorList>
    </citation>
    <scope>NUCLEOTIDE SEQUENCE [LARGE SCALE GENOMIC DNA]</scope>
    <source>
        <strain evidence="2">CGMCC 4.7237</strain>
    </source>
</reference>
<evidence type="ECO:0000313" key="2">
    <source>
        <dbReference type="Proteomes" id="UP001595765"/>
    </source>
</evidence>
<gene>
    <name evidence="1" type="ORF">ACFO3J_34635</name>
</gene>
<dbReference type="EMBL" id="JBHSBB010000050">
    <property type="protein sequence ID" value="MFC4036539.1"/>
    <property type="molecule type" value="Genomic_DNA"/>
</dbReference>
<name>A0ABV8I219_9ACTN</name>
<comment type="caution">
    <text evidence="1">The sequence shown here is derived from an EMBL/GenBank/DDBJ whole genome shotgun (WGS) entry which is preliminary data.</text>
</comment>
<protein>
    <submittedName>
        <fullName evidence="1">Uncharacterized protein</fullName>
    </submittedName>
</protein>
<accession>A0ABV8I219</accession>
<keyword evidence="2" id="KW-1185">Reference proteome</keyword>
<dbReference type="RefSeq" id="WP_386438383.1">
    <property type="nucleotide sequence ID" value="NZ_JBHSBB010000050.1"/>
</dbReference>
<organism evidence="1 2">
    <name type="scientific">Streptomyces polygonati</name>
    <dbReference type="NCBI Taxonomy" id="1617087"/>
    <lineage>
        <taxon>Bacteria</taxon>
        <taxon>Bacillati</taxon>
        <taxon>Actinomycetota</taxon>
        <taxon>Actinomycetes</taxon>
        <taxon>Kitasatosporales</taxon>
        <taxon>Streptomycetaceae</taxon>
        <taxon>Streptomyces</taxon>
    </lineage>
</organism>
<sequence length="171" mass="18778">MTTLIVETAALVAAGAGVDICDLTYAERTVALYASDMPTTPREWRQVHVWIVQGAERLGTDELRRRGAFLWGHRLLDRARVLTPQVQARHEQRFPLARRLRNAEKAASGSISRLGMSDAAVRRNGAGQVDGDCPCRETGTIECPDTDPDLSYDLVCPVHRPRRTGPFGGAA</sequence>
<proteinExistence type="predicted"/>